<dbReference type="EMBL" id="CP051680">
    <property type="protein sequence ID" value="QJD84979.1"/>
    <property type="molecule type" value="Genomic_DNA"/>
</dbReference>
<gene>
    <name evidence="1" type="ORF">HH215_18525</name>
</gene>
<dbReference type="Proteomes" id="UP000502248">
    <property type="component" value="Chromosome"/>
</dbReference>
<dbReference type="RefSeq" id="WP_169281255.1">
    <property type="nucleotide sequence ID" value="NZ_CP051680.1"/>
</dbReference>
<keyword evidence="2" id="KW-1185">Reference proteome</keyword>
<reference evidence="1 2" key="1">
    <citation type="submission" date="2020-04" db="EMBL/GenBank/DDBJ databases">
        <title>Genome sequencing of novel species.</title>
        <authorList>
            <person name="Heo J."/>
            <person name="Kim S.-J."/>
            <person name="Kim J.-S."/>
            <person name="Hong S.-B."/>
            <person name="Kwon S.-W."/>
        </authorList>
    </citation>
    <scope>NUCLEOTIDE SEQUENCE [LARGE SCALE GENOMIC DNA]</scope>
    <source>
        <strain evidence="1 2">MFER-1</strain>
    </source>
</reference>
<organism evidence="1 2">
    <name type="scientific">Cohnella herbarum</name>
    <dbReference type="NCBI Taxonomy" id="2728023"/>
    <lineage>
        <taxon>Bacteria</taxon>
        <taxon>Bacillati</taxon>
        <taxon>Bacillota</taxon>
        <taxon>Bacilli</taxon>
        <taxon>Bacillales</taxon>
        <taxon>Paenibacillaceae</taxon>
        <taxon>Cohnella</taxon>
    </lineage>
</organism>
<protein>
    <submittedName>
        <fullName evidence="1">Uncharacterized protein</fullName>
    </submittedName>
</protein>
<accession>A0A7Z2ZMH2</accession>
<sequence>MVLNKKSMISLILALVIAASSYYYFAVYNSFRVVSMSADYVGYSSADELYSGAELVVIGRPTEDFEDREMHIVQYSTGAIQDYYTLTDIDIERIVKGPTEIKDLQVIEPLAIIQDIQGKTKLTTEDYTEMKKNKEYLIFLRKNTFGQYCVINMQSGKFNLDQTDPSDFYSDSKTESESIKEHKNQKERIFNEIKAKYL</sequence>
<evidence type="ECO:0000313" key="1">
    <source>
        <dbReference type="EMBL" id="QJD84979.1"/>
    </source>
</evidence>
<evidence type="ECO:0000313" key="2">
    <source>
        <dbReference type="Proteomes" id="UP000502248"/>
    </source>
</evidence>
<name>A0A7Z2ZMH2_9BACL</name>
<dbReference type="AlphaFoldDB" id="A0A7Z2ZMH2"/>
<dbReference type="KEGG" id="cheb:HH215_18525"/>
<proteinExistence type="predicted"/>